<dbReference type="KEGG" id="pca:Pcar_0843"/>
<dbReference type="Pfam" id="PF14358">
    <property type="entry name" value="DUF4405"/>
    <property type="match status" value="1"/>
</dbReference>
<feature type="transmembrane region" description="Helical" evidence="1">
    <location>
        <begin position="47"/>
        <end position="68"/>
    </location>
</feature>
<dbReference type="STRING" id="338963.Pcar_0843"/>
<accession>Q3A6A8</accession>
<feature type="domain" description="Flavinylation-associated cytochrome" evidence="2">
    <location>
        <begin position="4"/>
        <end position="70"/>
    </location>
</feature>
<dbReference type="HOGENOM" id="CLU_089995_0_0_7"/>
<organism evidence="3 4">
    <name type="scientific">Syntrophotalea carbinolica (strain DSM 2380 / NBRC 103641 / GraBd1)</name>
    <name type="common">Pelobacter carbinolicus</name>
    <dbReference type="NCBI Taxonomy" id="338963"/>
    <lineage>
        <taxon>Bacteria</taxon>
        <taxon>Pseudomonadati</taxon>
        <taxon>Thermodesulfobacteriota</taxon>
        <taxon>Desulfuromonadia</taxon>
        <taxon>Desulfuromonadales</taxon>
        <taxon>Syntrophotaleaceae</taxon>
        <taxon>Syntrophotalea</taxon>
    </lineage>
</organism>
<reference evidence="4" key="1">
    <citation type="submission" date="2005-10" db="EMBL/GenBank/DDBJ databases">
        <title>Complete sequence of Pelobacter carbinolicus DSM 2380.</title>
        <authorList>
            <person name="Copeland A."/>
            <person name="Lucas S."/>
            <person name="Lapidus A."/>
            <person name="Barry K."/>
            <person name="Detter J.C."/>
            <person name="Glavina T."/>
            <person name="Hammon N."/>
            <person name="Israni S."/>
            <person name="Pitluck S."/>
            <person name="Chertkov O."/>
            <person name="Schmutz J."/>
            <person name="Larimer F."/>
            <person name="Land M."/>
            <person name="Kyrpides N."/>
            <person name="Ivanova N."/>
            <person name="Richardson P."/>
        </authorList>
    </citation>
    <scope>NUCLEOTIDE SEQUENCE [LARGE SCALE GENOMIC DNA]</scope>
    <source>
        <strain evidence="4">DSM 2380 / NBRC 103641 / GraBd1</strain>
    </source>
</reference>
<keyword evidence="1" id="KW-0812">Transmembrane</keyword>
<dbReference type="Proteomes" id="UP000002534">
    <property type="component" value="Chromosome"/>
</dbReference>
<protein>
    <recommendedName>
        <fullName evidence="2">Flavinylation-associated cytochrome domain-containing protein</fullName>
    </recommendedName>
</protein>
<evidence type="ECO:0000256" key="1">
    <source>
        <dbReference type="SAM" id="Phobius"/>
    </source>
</evidence>
<name>Q3A6A8_SYNC1</name>
<evidence type="ECO:0000313" key="4">
    <source>
        <dbReference type="Proteomes" id="UP000002534"/>
    </source>
</evidence>
<sequence length="278" mass="30945">MKKIASLTAFLSLFFVLLTSAVLFIVPHGRVAYWADWKLWSLSKDQWTAIHINAGILFTVAAVVHTCFNWKNMVLYMKDKHRHLRIFTMNFNIALVLTLLFVTGAQFGMPPFSTIIAVNEHIKDGAARKYGEPPYGHAELSSLKVFARHMDIDLDRALQGLKAAGYSVESDAQSLKKIALANHVPPQEIYLAMIKPAGSIEKIEKMPIKPVKGLGKLTLEELLGRYRLDAGAVAAALKEKNIRWQSGMTLKQIAESNGVSPIDVYDNIREIADRNAGS</sequence>
<feature type="transmembrane region" description="Helical" evidence="1">
    <location>
        <begin position="89"/>
        <end position="109"/>
    </location>
</feature>
<dbReference type="RefSeq" id="WP_011340558.1">
    <property type="nucleotide sequence ID" value="NC_007498.2"/>
</dbReference>
<keyword evidence="1" id="KW-0472">Membrane</keyword>
<evidence type="ECO:0000313" key="3">
    <source>
        <dbReference type="EMBL" id="ABA88099.1"/>
    </source>
</evidence>
<keyword evidence="1" id="KW-1133">Transmembrane helix</keyword>
<dbReference type="AlphaFoldDB" id="Q3A6A8"/>
<dbReference type="InterPro" id="IPR025517">
    <property type="entry name" value="DUF4405"/>
</dbReference>
<dbReference type="eggNOG" id="ENOG502Z9T8">
    <property type="taxonomic scope" value="Bacteria"/>
</dbReference>
<proteinExistence type="predicted"/>
<evidence type="ECO:0000259" key="2">
    <source>
        <dbReference type="Pfam" id="PF14358"/>
    </source>
</evidence>
<reference evidence="3 4" key="2">
    <citation type="journal article" date="2012" name="BMC Genomics">
        <title>The genome of Pelobacter carbinolicus reveals surprising metabolic capabilities and physiological features.</title>
        <authorList>
            <person name="Aklujkar M."/>
            <person name="Haveman S.A."/>
            <person name="Didonato R.Jr."/>
            <person name="Chertkov O."/>
            <person name="Han C.S."/>
            <person name="Land M.L."/>
            <person name="Brown P."/>
            <person name="Lovley D.R."/>
        </authorList>
    </citation>
    <scope>NUCLEOTIDE SEQUENCE [LARGE SCALE GENOMIC DNA]</scope>
    <source>
        <strain evidence="4">DSM 2380 / NBRC 103641 / GraBd1</strain>
    </source>
</reference>
<keyword evidence="4" id="KW-1185">Reference proteome</keyword>
<dbReference type="EMBL" id="CP000142">
    <property type="protein sequence ID" value="ABA88099.1"/>
    <property type="molecule type" value="Genomic_DNA"/>
</dbReference>
<gene>
    <name evidence="3" type="ordered locus">Pcar_0843</name>
</gene>